<dbReference type="EMBL" id="RZUG01000018">
    <property type="protein sequence ID" value="KAA8824246.1"/>
    <property type="molecule type" value="Genomic_DNA"/>
</dbReference>
<evidence type="ECO:0000313" key="2">
    <source>
        <dbReference type="EMBL" id="KAA8824246.1"/>
    </source>
</evidence>
<feature type="compositionally biased region" description="Acidic residues" evidence="1">
    <location>
        <begin position="79"/>
        <end position="96"/>
    </location>
</feature>
<comment type="caution">
    <text evidence="2">The sequence shown here is derived from an EMBL/GenBank/DDBJ whole genome shotgun (WGS) entry which is preliminary data.</text>
</comment>
<gene>
    <name evidence="2" type="ORF">EMO92_08865</name>
</gene>
<organism evidence="2 3">
    <name type="scientific">Bifidobacterium reuteri</name>
    <dbReference type="NCBI Taxonomy" id="983706"/>
    <lineage>
        <taxon>Bacteria</taxon>
        <taxon>Bacillati</taxon>
        <taxon>Actinomycetota</taxon>
        <taxon>Actinomycetes</taxon>
        <taxon>Bifidobacteriales</taxon>
        <taxon>Bifidobacteriaceae</taxon>
        <taxon>Bifidobacterium</taxon>
    </lineage>
</organism>
<dbReference type="Proteomes" id="UP000326251">
    <property type="component" value="Unassembled WGS sequence"/>
</dbReference>
<sequence length="158" mass="17471">MSLEERLAKSLAGRLLGYTEGDVDDIANVKDSLEDALKDADVRLCKPIKAGVYVAPNPAEVSDFLEEMFKGTPLGRVTDDEEDDKEEEDDEDDAGELAELHHMRDVADAAYAALSDLALHCHNRRKDEAWEMANSAAQDAHQLSIAATRKIEDLEDED</sequence>
<feature type="region of interest" description="Disordered" evidence="1">
    <location>
        <begin position="72"/>
        <end position="97"/>
    </location>
</feature>
<proteinExistence type="predicted"/>
<name>A0A5J5E526_9BIFI</name>
<dbReference type="AlphaFoldDB" id="A0A5J5E526"/>
<protein>
    <submittedName>
        <fullName evidence="2">Uncharacterized protein</fullName>
    </submittedName>
</protein>
<reference evidence="2 3" key="1">
    <citation type="journal article" date="2019" name="Syst. Appl. Microbiol.">
        <title>Characterization of Bifidobacterium species in feaces of the Egyptian fruit bat: Description of B. vespertilionis sp. nov. and B. rousetti sp. nov.</title>
        <authorList>
            <person name="Modesto M."/>
            <person name="Satti M."/>
            <person name="Watanabe K."/>
            <person name="Puglisi E."/>
            <person name="Morelli L."/>
            <person name="Huang C.-H."/>
            <person name="Liou J.-S."/>
            <person name="Miyashita M."/>
            <person name="Tamura T."/>
            <person name="Saito S."/>
            <person name="Mori K."/>
            <person name="Huang L."/>
            <person name="Sciavilla P."/>
            <person name="Sandri C."/>
            <person name="Spiezio C."/>
            <person name="Vitali F."/>
            <person name="Cavalieri D."/>
            <person name="Perpetuini G."/>
            <person name="Tofalo R."/>
            <person name="Bonetti A."/>
            <person name="Arita M."/>
            <person name="Mattarelli P."/>
        </authorList>
    </citation>
    <scope>NUCLEOTIDE SEQUENCE [LARGE SCALE GENOMIC DNA]</scope>
    <source>
        <strain evidence="2 3">RST19</strain>
    </source>
</reference>
<evidence type="ECO:0000256" key="1">
    <source>
        <dbReference type="SAM" id="MobiDB-lite"/>
    </source>
</evidence>
<evidence type="ECO:0000313" key="3">
    <source>
        <dbReference type="Proteomes" id="UP000326251"/>
    </source>
</evidence>
<accession>A0A5J5E526</accession>